<evidence type="ECO:0000256" key="3">
    <source>
        <dbReference type="ARBA" id="ARBA00010345"/>
    </source>
</evidence>
<keyword evidence="8 10" id="KW-0472">Membrane</keyword>
<dbReference type="EMBL" id="MNAD01000321">
    <property type="protein sequence ID" value="OJT14216.1"/>
    <property type="molecule type" value="Genomic_DNA"/>
</dbReference>
<dbReference type="AlphaFoldDB" id="A0A1M2W339"/>
<dbReference type="PANTHER" id="PTHR28650:SF1">
    <property type="entry name" value="PHOSPHATIDYLINOSITOL-GLYCAN BIOSYNTHESIS CLASS X PROTEIN"/>
    <property type="match status" value="1"/>
</dbReference>
<evidence type="ECO:0000313" key="11">
    <source>
        <dbReference type="EMBL" id="OJT14216.1"/>
    </source>
</evidence>
<protein>
    <recommendedName>
        <fullName evidence="10">Protein PBN1</fullName>
    </recommendedName>
</protein>
<keyword evidence="6 10" id="KW-0256">Endoplasmic reticulum</keyword>
<dbReference type="InterPro" id="IPR013233">
    <property type="entry name" value="PIG-X/PBN1"/>
</dbReference>
<comment type="similarity">
    <text evidence="3 10">Belongs to the PIGX family.</text>
</comment>
<evidence type="ECO:0000313" key="12">
    <source>
        <dbReference type="Proteomes" id="UP000184267"/>
    </source>
</evidence>
<evidence type="ECO:0000256" key="4">
    <source>
        <dbReference type="ARBA" id="ARBA00022502"/>
    </source>
</evidence>
<comment type="caution">
    <text evidence="11">The sequence shown here is derived from an EMBL/GenBank/DDBJ whole genome shotgun (WGS) entry which is preliminary data.</text>
</comment>
<accession>A0A1M2W339</accession>
<evidence type="ECO:0000256" key="10">
    <source>
        <dbReference type="RuleBase" id="RU366056"/>
    </source>
</evidence>
<proteinExistence type="inferred from homology"/>
<dbReference type="UniPathway" id="UPA00196"/>
<dbReference type="GO" id="GO:0005789">
    <property type="term" value="C:endoplasmic reticulum membrane"/>
    <property type="evidence" value="ECO:0007669"/>
    <property type="project" value="UniProtKB-SubCell"/>
</dbReference>
<evidence type="ECO:0000256" key="8">
    <source>
        <dbReference type="ARBA" id="ARBA00023136"/>
    </source>
</evidence>
<keyword evidence="9" id="KW-0325">Glycoprotein</keyword>
<dbReference type="Pfam" id="PF08320">
    <property type="entry name" value="PIG-X"/>
    <property type="match status" value="1"/>
</dbReference>
<evidence type="ECO:0000256" key="2">
    <source>
        <dbReference type="ARBA" id="ARBA00004687"/>
    </source>
</evidence>
<sequence>MASLASSLAGQGSHFTLSTTVSIPDPAYLDGRTLHVVYDLDPHVYADQYELAQRPGYSSELWGTTDLEKPVSAVDADGSVLLLTADASKLSLGQAANITLEVPLHARYGRPMAGATAHNASYSVSLKRPVGFFALDVNSVADIPLTLRPYASLPGWPSSSFLLIPDTTANEPLNIVIPVGALDDLAWVDIGTATVMLAMFFYLLHASVRTARRLSSRPSTKTD</sequence>
<dbReference type="OrthoDB" id="5546453at2759"/>
<dbReference type="PANTHER" id="PTHR28650">
    <property type="entry name" value="PHOSPHATIDYLINOSITOL-GLYCAN BIOSYNTHESIS CLASS X PROTEIN"/>
    <property type="match status" value="1"/>
</dbReference>
<dbReference type="Proteomes" id="UP000184267">
    <property type="component" value="Unassembled WGS sequence"/>
</dbReference>
<comment type="pathway">
    <text evidence="2 10">Glycolipid biosynthesis; glycosylphosphatidylinositol-anchor biosynthesis.</text>
</comment>
<comment type="function">
    <text evidence="10">Required for proper folding and/or the stability of a subset of proteins in the endoplasmic reticulum. Component of glycosylphosphatidylinositol-mannosyltransferase 1 which transfers the first of the 4 mannoses in the GPI-anchor precursors during GPI-anchor biosynthesis. Probably acts by stabilizing the mannosyltransferase GPI14.</text>
</comment>
<keyword evidence="5 10" id="KW-0812">Transmembrane</keyword>
<name>A0A1M2W339_TRAPU</name>
<evidence type="ECO:0000256" key="1">
    <source>
        <dbReference type="ARBA" id="ARBA00004389"/>
    </source>
</evidence>
<dbReference type="STRING" id="154538.A0A1M2W339"/>
<evidence type="ECO:0000256" key="5">
    <source>
        <dbReference type="ARBA" id="ARBA00022692"/>
    </source>
</evidence>
<keyword evidence="4 10" id="KW-0337">GPI-anchor biosynthesis</keyword>
<keyword evidence="7 10" id="KW-1133">Transmembrane helix</keyword>
<comment type="subcellular location">
    <subcellularLocation>
        <location evidence="1 10">Endoplasmic reticulum membrane</location>
        <topology evidence="1 10">Single-pass membrane protein</topology>
    </subcellularLocation>
</comment>
<organism evidence="11 12">
    <name type="scientific">Trametes pubescens</name>
    <name type="common">White-rot fungus</name>
    <dbReference type="NCBI Taxonomy" id="154538"/>
    <lineage>
        <taxon>Eukaryota</taxon>
        <taxon>Fungi</taxon>
        <taxon>Dikarya</taxon>
        <taxon>Basidiomycota</taxon>
        <taxon>Agaricomycotina</taxon>
        <taxon>Agaricomycetes</taxon>
        <taxon>Polyporales</taxon>
        <taxon>Polyporaceae</taxon>
        <taxon>Trametes</taxon>
    </lineage>
</organism>
<dbReference type="SMART" id="SM00780">
    <property type="entry name" value="PIG-X"/>
    <property type="match status" value="1"/>
</dbReference>
<feature type="transmembrane region" description="Helical" evidence="10">
    <location>
        <begin position="185"/>
        <end position="204"/>
    </location>
</feature>
<evidence type="ECO:0000256" key="9">
    <source>
        <dbReference type="ARBA" id="ARBA00023180"/>
    </source>
</evidence>
<dbReference type="OMA" id="WGTTDLE"/>
<dbReference type="InterPro" id="IPR040039">
    <property type="entry name" value="PIGX"/>
</dbReference>
<evidence type="ECO:0000256" key="6">
    <source>
        <dbReference type="ARBA" id="ARBA00022824"/>
    </source>
</evidence>
<gene>
    <name evidence="11" type="ORF">TRAPUB_9327</name>
</gene>
<reference evidence="11 12" key="1">
    <citation type="submission" date="2016-10" db="EMBL/GenBank/DDBJ databases">
        <title>Genome sequence of the basidiomycete white-rot fungus Trametes pubescens.</title>
        <authorList>
            <person name="Makela M.R."/>
            <person name="Granchi Z."/>
            <person name="Peng M."/>
            <person name="De Vries R.P."/>
            <person name="Grigoriev I."/>
            <person name="Riley R."/>
            <person name="Hilden K."/>
        </authorList>
    </citation>
    <scope>NUCLEOTIDE SEQUENCE [LARGE SCALE GENOMIC DNA]</scope>
    <source>
        <strain evidence="11 12">FBCC735</strain>
    </source>
</reference>
<dbReference type="GO" id="GO:0006506">
    <property type="term" value="P:GPI anchor biosynthetic process"/>
    <property type="evidence" value="ECO:0007669"/>
    <property type="project" value="UniProtKB-UniPathway"/>
</dbReference>
<keyword evidence="12" id="KW-1185">Reference proteome</keyword>
<evidence type="ECO:0000256" key="7">
    <source>
        <dbReference type="ARBA" id="ARBA00022989"/>
    </source>
</evidence>